<dbReference type="EMBL" id="MW057861">
    <property type="protein sequence ID" value="QPI18505.1"/>
    <property type="molecule type" value="Genomic_DNA"/>
</dbReference>
<dbReference type="KEGG" id="vg:77951615"/>
<dbReference type="SUPFAM" id="SSF109604">
    <property type="entry name" value="HD-domain/PDEase-like"/>
    <property type="match status" value="1"/>
</dbReference>
<dbReference type="InterPro" id="IPR003607">
    <property type="entry name" value="HD/PDEase_dom"/>
</dbReference>
<dbReference type="RefSeq" id="YP_010675292.1">
    <property type="nucleotide sequence ID" value="NC_071001.1"/>
</dbReference>
<dbReference type="Proteomes" id="UP000594422">
    <property type="component" value="Segment"/>
</dbReference>
<accession>A0A7S9SWF9</accession>
<dbReference type="CDD" id="cd00077">
    <property type="entry name" value="HDc"/>
    <property type="match status" value="1"/>
</dbReference>
<dbReference type="GeneID" id="77951615"/>
<organism evidence="1 2">
    <name type="scientific">Providencia phage PSTCR7</name>
    <dbReference type="NCBI Taxonomy" id="2783549"/>
    <lineage>
        <taxon>Viruses</taxon>
        <taxon>Duplodnaviria</taxon>
        <taxon>Heunggongvirae</taxon>
        <taxon>Uroviricota</taxon>
        <taxon>Caudoviricetes</taxon>
        <taxon>Craquatrovirus</taxon>
        <taxon>Craquatrovirus PSTCR7</taxon>
    </lineage>
</organism>
<name>A0A7S9SWF9_9CAUD</name>
<keyword evidence="1" id="KW-0378">Hydrolase</keyword>
<sequence>MKDPYITLSGQIIDLVNPHIEMFNIEDIARGLSNECRFNGQVSVFYSVAQHSIAVMHRVRKIIDSSYYKDGAIPLTPKLLMAALLHDASEAYLKDIPSPLKCLLTQYKEIEMKFMALISQRFGIVDMTQDELELIKLADMQIYESECIFLRKSHLFPKHTIEKCKEELCVDYRQDIWFGAFMREFNTLNSYFLQGKQNEAWPV</sequence>
<dbReference type="Gene3D" id="1.10.3210.10">
    <property type="entry name" value="Hypothetical protein af1432"/>
    <property type="match status" value="1"/>
</dbReference>
<evidence type="ECO:0000313" key="1">
    <source>
        <dbReference type="EMBL" id="QPI18505.1"/>
    </source>
</evidence>
<proteinExistence type="predicted"/>
<dbReference type="GO" id="GO:0016787">
    <property type="term" value="F:hydrolase activity"/>
    <property type="evidence" value="ECO:0007669"/>
    <property type="project" value="UniProtKB-KW"/>
</dbReference>
<reference evidence="1 2" key="1">
    <citation type="submission" date="2020-10" db="EMBL/GenBank/DDBJ databases">
        <title>Novel bacteriophages targeting Providencia spp. as potential agents for phage therapy.</title>
        <authorList>
            <person name="Rakov C."/>
            <person name="Alkalay-Oren S."/>
            <person name="Coppenhagen-Glazer S."/>
            <person name="Hazan R."/>
        </authorList>
    </citation>
    <scope>NUCLEOTIDE SEQUENCE [LARGE SCALE GENOMIC DNA]</scope>
</reference>
<evidence type="ECO:0000313" key="2">
    <source>
        <dbReference type="Proteomes" id="UP000594422"/>
    </source>
</evidence>
<protein>
    <submittedName>
        <fullName evidence="1">Putative HD superfamily hydrolase</fullName>
    </submittedName>
</protein>
<keyword evidence="2" id="KW-1185">Reference proteome</keyword>